<keyword evidence="1" id="KW-0472">Membrane</keyword>
<dbReference type="AlphaFoldDB" id="A0A517V7M5"/>
<dbReference type="Proteomes" id="UP000316855">
    <property type="component" value="Chromosome"/>
</dbReference>
<protein>
    <submittedName>
        <fullName evidence="2">Uncharacterized protein</fullName>
    </submittedName>
</protein>
<feature type="transmembrane region" description="Helical" evidence="1">
    <location>
        <begin position="51"/>
        <end position="75"/>
    </location>
</feature>
<keyword evidence="3" id="KW-1185">Reference proteome</keyword>
<proteinExistence type="predicted"/>
<organism evidence="2 3">
    <name type="scientific">Gimesia algae</name>
    <dbReference type="NCBI Taxonomy" id="2527971"/>
    <lineage>
        <taxon>Bacteria</taxon>
        <taxon>Pseudomonadati</taxon>
        <taxon>Planctomycetota</taxon>
        <taxon>Planctomycetia</taxon>
        <taxon>Planctomycetales</taxon>
        <taxon>Planctomycetaceae</taxon>
        <taxon>Gimesia</taxon>
    </lineage>
</organism>
<dbReference type="KEGG" id="gax:Pan161_06290"/>
<accession>A0A517V7M5</accession>
<reference evidence="2 3" key="1">
    <citation type="submission" date="2019-02" db="EMBL/GenBank/DDBJ databases">
        <title>Deep-cultivation of Planctomycetes and their phenomic and genomic characterization uncovers novel biology.</title>
        <authorList>
            <person name="Wiegand S."/>
            <person name="Jogler M."/>
            <person name="Boedeker C."/>
            <person name="Pinto D."/>
            <person name="Vollmers J."/>
            <person name="Rivas-Marin E."/>
            <person name="Kohn T."/>
            <person name="Peeters S.H."/>
            <person name="Heuer A."/>
            <person name="Rast P."/>
            <person name="Oberbeckmann S."/>
            <person name="Bunk B."/>
            <person name="Jeske O."/>
            <person name="Meyerdierks A."/>
            <person name="Storesund J.E."/>
            <person name="Kallscheuer N."/>
            <person name="Luecker S."/>
            <person name="Lage O.M."/>
            <person name="Pohl T."/>
            <person name="Merkel B.J."/>
            <person name="Hornburger P."/>
            <person name="Mueller R.-W."/>
            <person name="Bruemmer F."/>
            <person name="Labrenz M."/>
            <person name="Spormann A.M."/>
            <person name="Op den Camp H."/>
            <person name="Overmann J."/>
            <person name="Amann R."/>
            <person name="Jetten M.S.M."/>
            <person name="Mascher T."/>
            <person name="Medema M.H."/>
            <person name="Devos D.P."/>
            <person name="Kaster A.-K."/>
            <person name="Ovreas L."/>
            <person name="Rohde M."/>
            <person name="Galperin M.Y."/>
            <person name="Jogler C."/>
        </authorList>
    </citation>
    <scope>NUCLEOTIDE SEQUENCE [LARGE SCALE GENOMIC DNA]</scope>
    <source>
        <strain evidence="2 3">Pan161</strain>
    </source>
</reference>
<keyword evidence="1" id="KW-1133">Transmembrane helix</keyword>
<dbReference type="RefSeq" id="WP_145224117.1">
    <property type="nucleotide sequence ID" value="NZ_CP036343.1"/>
</dbReference>
<evidence type="ECO:0000313" key="2">
    <source>
        <dbReference type="EMBL" id="QDT89004.1"/>
    </source>
</evidence>
<gene>
    <name evidence="2" type="ORF">Pan161_06290</name>
</gene>
<evidence type="ECO:0000313" key="3">
    <source>
        <dbReference type="Proteomes" id="UP000316855"/>
    </source>
</evidence>
<dbReference type="OrthoDB" id="270621at2"/>
<name>A0A517V7M5_9PLAN</name>
<dbReference type="EMBL" id="CP036343">
    <property type="protein sequence ID" value="QDT89004.1"/>
    <property type="molecule type" value="Genomic_DNA"/>
</dbReference>
<evidence type="ECO:0000256" key="1">
    <source>
        <dbReference type="SAM" id="Phobius"/>
    </source>
</evidence>
<sequence length="220" mass="25598">MNEILSEQRYRAKPWYAVLTVVVMVFWIGAGIFLINYFYSKTGSFTSKSVLVTLFGSVVMVLISVSGIWQGLAYWRQFRLTLSPQAITQVIGPETNVLAKDEITGLNWLSMSDEIILNSPTDKLEINLDHFKRRDQHAIIAFLRDAVPLEKQEKWEPFSEVRRRSIDPDMPLTHWERFVTAFWLMSTVSMGYQWWTESGWQWLVVFISGICLTIRSYRGT</sequence>
<feature type="transmembrane region" description="Helical" evidence="1">
    <location>
        <begin position="15"/>
        <end position="39"/>
    </location>
</feature>
<keyword evidence="1" id="KW-0812">Transmembrane</keyword>